<protein>
    <submittedName>
        <fullName evidence="1">Uncharacterized protein</fullName>
    </submittedName>
</protein>
<organism evidence="1 2">
    <name type="scientific">Sphingobacterium micropteri</name>
    <dbReference type="NCBI Taxonomy" id="2763501"/>
    <lineage>
        <taxon>Bacteria</taxon>
        <taxon>Pseudomonadati</taxon>
        <taxon>Bacteroidota</taxon>
        <taxon>Sphingobacteriia</taxon>
        <taxon>Sphingobacteriales</taxon>
        <taxon>Sphingobacteriaceae</taxon>
        <taxon>Sphingobacterium</taxon>
    </lineage>
</organism>
<evidence type="ECO:0000313" key="2">
    <source>
        <dbReference type="Proteomes" id="UP000602759"/>
    </source>
</evidence>
<dbReference type="Proteomes" id="UP000602759">
    <property type="component" value="Unassembled WGS sequence"/>
</dbReference>
<accession>A0ABR7YU42</accession>
<dbReference type="EMBL" id="JACOIK010000016">
    <property type="protein sequence ID" value="MBD1434845.1"/>
    <property type="molecule type" value="Genomic_DNA"/>
</dbReference>
<gene>
    <name evidence="1" type="ORF">H8B06_18625</name>
</gene>
<proteinExistence type="predicted"/>
<sequence length="79" mass="9359">MKKHLHKIKRLAGRKSFFRMHNKPLVDGYDGIIYRTEDHGTSVIFIQFDDRGKETIVEDFFTSRNIKRILSSFNTKQLS</sequence>
<comment type="caution">
    <text evidence="1">The sequence shown here is derived from an EMBL/GenBank/DDBJ whole genome shotgun (WGS) entry which is preliminary data.</text>
</comment>
<reference evidence="1 2" key="1">
    <citation type="submission" date="2020-08" db="EMBL/GenBank/DDBJ databases">
        <title>Sphingobacterium sp. DN00404 isolated from aquaculture water.</title>
        <authorList>
            <person name="Zhang M."/>
        </authorList>
    </citation>
    <scope>NUCLEOTIDE SEQUENCE [LARGE SCALE GENOMIC DNA]</scope>
    <source>
        <strain evidence="1 2">DN00404</strain>
    </source>
</reference>
<keyword evidence="2" id="KW-1185">Reference proteome</keyword>
<dbReference type="RefSeq" id="WP_190995708.1">
    <property type="nucleotide sequence ID" value="NZ_JACOIK010000016.1"/>
</dbReference>
<evidence type="ECO:0000313" key="1">
    <source>
        <dbReference type="EMBL" id="MBD1434845.1"/>
    </source>
</evidence>
<name>A0ABR7YU42_9SPHI</name>